<evidence type="ECO:0000313" key="2">
    <source>
        <dbReference type="EMBL" id="CAD9081914.1"/>
    </source>
</evidence>
<evidence type="ECO:0000256" key="1">
    <source>
        <dbReference type="SAM" id="MobiDB-lite"/>
    </source>
</evidence>
<dbReference type="EMBL" id="HBGD01006208">
    <property type="protein sequence ID" value="CAD9081914.1"/>
    <property type="molecule type" value="Transcribed_RNA"/>
</dbReference>
<accession>A0A7S1PG45</accession>
<protein>
    <submittedName>
        <fullName evidence="2">Uncharacterized protein</fullName>
    </submittedName>
</protein>
<name>A0A7S1PG45_9EUKA</name>
<sequence>MNSNIEKKSSPISTSNVSHFFSIEFLPLSLIVKRHPSQAPSIPKENHPFLELRFFQHKTTKFILDYLQNHKWKCRVNVYSYEKSFLFSDAFFVISSSAELFQPDFPTYSQDNHGNKSVQLFYDVTSLDRANRRGAAFTPNEKPEEMVASPLRILSQFAEQERQHPERFSAPVLGLSQWGKQSGNKTLDKDTTFLSIHSDQNLSLSSLREGGSRTSGFLGEDSHLSEIGHLHDVSFAGSESSDVWQRTGTAPTNNSFRHLLNSPQHHLR</sequence>
<organism evidence="2">
    <name type="scientific">Percolomonas cosmopolitus</name>
    <dbReference type="NCBI Taxonomy" id="63605"/>
    <lineage>
        <taxon>Eukaryota</taxon>
        <taxon>Discoba</taxon>
        <taxon>Heterolobosea</taxon>
        <taxon>Tetramitia</taxon>
        <taxon>Eutetramitia</taxon>
        <taxon>Percolomonadidae</taxon>
        <taxon>Percolomonas</taxon>
    </lineage>
</organism>
<dbReference type="AlphaFoldDB" id="A0A7S1PG45"/>
<proteinExistence type="predicted"/>
<reference evidence="2" key="1">
    <citation type="submission" date="2021-01" db="EMBL/GenBank/DDBJ databases">
        <authorList>
            <person name="Corre E."/>
            <person name="Pelletier E."/>
            <person name="Niang G."/>
            <person name="Scheremetjew M."/>
            <person name="Finn R."/>
            <person name="Kale V."/>
            <person name="Holt S."/>
            <person name="Cochrane G."/>
            <person name="Meng A."/>
            <person name="Brown T."/>
            <person name="Cohen L."/>
        </authorList>
    </citation>
    <scope>NUCLEOTIDE SEQUENCE</scope>
    <source>
        <strain evidence="2">WS</strain>
    </source>
</reference>
<gene>
    <name evidence="2" type="ORF">PCOS0759_LOCUS5154</name>
</gene>
<feature type="region of interest" description="Disordered" evidence="1">
    <location>
        <begin position="244"/>
        <end position="268"/>
    </location>
</feature>